<organism evidence="2 3">
    <name type="scientific">Massariosphaeria phaeospora</name>
    <dbReference type="NCBI Taxonomy" id="100035"/>
    <lineage>
        <taxon>Eukaryota</taxon>
        <taxon>Fungi</taxon>
        <taxon>Dikarya</taxon>
        <taxon>Ascomycota</taxon>
        <taxon>Pezizomycotina</taxon>
        <taxon>Dothideomycetes</taxon>
        <taxon>Pleosporomycetidae</taxon>
        <taxon>Pleosporales</taxon>
        <taxon>Pleosporales incertae sedis</taxon>
        <taxon>Massariosphaeria</taxon>
    </lineage>
</organism>
<name>A0A7C8ICY8_9PLEO</name>
<keyword evidence="3" id="KW-1185">Reference proteome</keyword>
<dbReference type="PROSITE" id="PS50175">
    <property type="entry name" value="ASP_PROT_RETROV"/>
    <property type="match status" value="1"/>
</dbReference>
<feature type="domain" description="Peptidase A2" evidence="1">
    <location>
        <begin position="135"/>
        <end position="167"/>
    </location>
</feature>
<dbReference type="AlphaFoldDB" id="A0A7C8ICY8"/>
<evidence type="ECO:0000313" key="2">
    <source>
        <dbReference type="EMBL" id="KAF2876449.1"/>
    </source>
</evidence>
<proteinExistence type="predicted"/>
<dbReference type="EMBL" id="JAADJZ010000003">
    <property type="protein sequence ID" value="KAF2876449.1"/>
    <property type="molecule type" value="Genomic_DNA"/>
</dbReference>
<dbReference type="Gene3D" id="1.25.40.20">
    <property type="entry name" value="Ankyrin repeat-containing domain"/>
    <property type="match status" value="1"/>
</dbReference>
<dbReference type="SUPFAM" id="SSF48403">
    <property type="entry name" value="Ankyrin repeat"/>
    <property type="match status" value="1"/>
</dbReference>
<evidence type="ECO:0000313" key="3">
    <source>
        <dbReference type="Proteomes" id="UP000481861"/>
    </source>
</evidence>
<dbReference type="InterPro" id="IPR036770">
    <property type="entry name" value="Ankyrin_rpt-contain_sf"/>
</dbReference>
<dbReference type="OrthoDB" id="20872at2759"/>
<dbReference type="Proteomes" id="UP000481861">
    <property type="component" value="Unassembled WGS sequence"/>
</dbReference>
<evidence type="ECO:0000259" key="1">
    <source>
        <dbReference type="PROSITE" id="PS50175"/>
    </source>
</evidence>
<dbReference type="GO" id="GO:0006508">
    <property type="term" value="P:proteolysis"/>
    <property type="evidence" value="ECO:0007669"/>
    <property type="project" value="InterPro"/>
</dbReference>
<dbReference type="InterPro" id="IPR001995">
    <property type="entry name" value="Peptidase_A2_cat"/>
</dbReference>
<sequence>MANVRQMILVACSSGDIPTLETMFREFDIGASHPQLPYGFDRNLPEEQHPPAVVQMLEAAITGQQVAVISFLFAKFPGSSFYGSPMRTAIDTGNAQVLRAVCKLDPASADAEIGDDEAVNALGYACSKANSAELVKVLLDAGADPNRVPPFRLPGNWNVSAAVLGGLPASTFEQFFDAGYQGNDPYAVKLAVEKKRLDVLQVLFARSKTLPDAKFPPEEELTEAANKGNDAEVVAAIKRGYAARSRQRKGLVATLISKIRS</sequence>
<gene>
    <name evidence="2" type="ORF">BDV95DRAFT_225857</name>
</gene>
<comment type="caution">
    <text evidence="2">The sequence shown here is derived from an EMBL/GenBank/DDBJ whole genome shotgun (WGS) entry which is preliminary data.</text>
</comment>
<dbReference type="GO" id="GO:0004190">
    <property type="term" value="F:aspartic-type endopeptidase activity"/>
    <property type="evidence" value="ECO:0007669"/>
    <property type="project" value="InterPro"/>
</dbReference>
<accession>A0A7C8ICY8</accession>
<reference evidence="2 3" key="1">
    <citation type="submission" date="2020-01" db="EMBL/GenBank/DDBJ databases">
        <authorList>
            <consortium name="DOE Joint Genome Institute"/>
            <person name="Haridas S."/>
            <person name="Albert R."/>
            <person name="Binder M."/>
            <person name="Bloem J."/>
            <person name="Labutti K."/>
            <person name="Salamov A."/>
            <person name="Andreopoulos B."/>
            <person name="Baker S.E."/>
            <person name="Barry K."/>
            <person name="Bills G."/>
            <person name="Bluhm B.H."/>
            <person name="Cannon C."/>
            <person name="Castanera R."/>
            <person name="Culley D.E."/>
            <person name="Daum C."/>
            <person name="Ezra D."/>
            <person name="Gonzalez J.B."/>
            <person name="Henrissat B."/>
            <person name="Kuo A."/>
            <person name="Liang C."/>
            <person name="Lipzen A."/>
            <person name="Lutzoni F."/>
            <person name="Magnuson J."/>
            <person name="Mondo S."/>
            <person name="Nolan M."/>
            <person name="Ohm R."/>
            <person name="Pangilinan J."/>
            <person name="Park H.-J.H."/>
            <person name="Ramirez L."/>
            <person name="Alfaro M."/>
            <person name="Sun H."/>
            <person name="Tritt A."/>
            <person name="Yoshinaga Y."/>
            <person name="Zwiers L.-H.L."/>
            <person name="Turgeon B.G."/>
            <person name="Goodwin S.B."/>
            <person name="Spatafora J.W."/>
            <person name="Crous P.W."/>
            <person name="Grigoriev I.V."/>
        </authorList>
    </citation>
    <scope>NUCLEOTIDE SEQUENCE [LARGE SCALE GENOMIC DNA]</scope>
    <source>
        <strain evidence="2 3">CBS 611.86</strain>
    </source>
</reference>
<protein>
    <recommendedName>
        <fullName evidence="1">Peptidase A2 domain-containing protein</fullName>
    </recommendedName>
</protein>